<proteinExistence type="predicted"/>
<gene>
    <name evidence="1" type="ORF">MPL1032_250050</name>
</gene>
<sequence>MARFVAPRQDTSACIKVKCGHPGVVLAFVIWGDSSGGVPWTFELSSALSRPHCCAGAPPHHRFPPG</sequence>
<evidence type="ECO:0000313" key="1">
    <source>
        <dbReference type="EMBL" id="CDX59087.1"/>
    </source>
</evidence>
<organism evidence="1 2">
    <name type="scientific">Mesorhizobium plurifarium</name>
    <dbReference type="NCBI Taxonomy" id="69974"/>
    <lineage>
        <taxon>Bacteria</taxon>
        <taxon>Pseudomonadati</taxon>
        <taxon>Pseudomonadota</taxon>
        <taxon>Alphaproteobacteria</taxon>
        <taxon>Hyphomicrobiales</taxon>
        <taxon>Phyllobacteriaceae</taxon>
        <taxon>Mesorhizobium</taxon>
    </lineage>
</organism>
<name>A0A0K2W192_MESPL</name>
<accession>A0A0K2W192</accession>
<protein>
    <submittedName>
        <fullName evidence="1">Uncharacterized protein</fullName>
    </submittedName>
</protein>
<dbReference type="AlphaFoldDB" id="A0A0K2W192"/>
<dbReference type="EMBL" id="CCND01000018">
    <property type="protein sequence ID" value="CDX59087.1"/>
    <property type="molecule type" value="Genomic_DNA"/>
</dbReference>
<dbReference type="Proteomes" id="UP000182888">
    <property type="component" value="Unassembled WGS sequence"/>
</dbReference>
<evidence type="ECO:0000313" key="2">
    <source>
        <dbReference type="Proteomes" id="UP000182888"/>
    </source>
</evidence>
<reference evidence="2" key="1">
    <citation type="submission" date="2014-08" db="EMBL/GenBank/DDBJ databases">
        <authorList>
            <person name="Edwards T."/>
        </authorList>
    </citation>
    <scope>NUCLEOTIDE SEQUENCE [LARGE SCALE GENOMIC DNA]</scope>
</reference>